<comment type="similarity">
    <text evidence="5">Belongs to the bacterial ribosomal protein bL25 family. CTC subfamily.</text>
</comment>
<evidence type="ECO:0000256" key="2">
    <source>
        <dbReference type="ARBA" id="ARBA00022884"/>
    </source>
</evidence>
<dbReference type="InterPro" id="IPR029751">
    <property type="entry name" value="Ribosomal_L25_dom"/>
</dbReference>
<comment type="caution">
    <text evidence="9">The sequence shown here is derived from an EMBL/GenBank/DDBJ whole genome shotgun (WGS) entry which is preliminary data.</text>
</comment>
<dbReference type="PANTHER" id="PTHR33284:SF1">
    <property type="entry name" value="RIBOSOMAL PROTEIN L25_GLN-TRNA SYNTHETASE, ANTI-CODON-BINDING DOMAIN-CONTAINING PROTEIN"/>
    <property type="match status" value="1"/>
</dbReference>
<protein>
    <recommendedName>
        <fullName evidence="5">Large ribosomal subunit protein bL25</fullName>
    </recommendedName>
    <alternativeName>
        <fullName evidence="5">General stress protein CTC</fullName>
    </alternativeName>
</protein>
<reference evidence="9 10" key="1">
    <citation type="submission" date="2020-02" db="EMBL/GenBank/DDBJ databases">
        <title>Comparative genomics of sulfur disproportionating microorganisms.</title>
        <authorList>
            <person name="Ward L.M."/>
            <person name="Bertran E."/>
            <person name="Johnston D.T."/>
        </authorList>
    </citation>
    <scope>NUCLEOTIDE SEQUENCE [LARGE SCALE GENOMIC DNA]</scope>
    <source>
        <strain evidence="9 10">DSM 100025</strain>
    </source>
</reference>
<comment type="function">
    <text evidence="5">This is one of the proteins that binds to the 5S RNA in the ribosome where it forms part of the central protuberance.</text>
</comment>
<evidence type="ECO:0000256" key="1">
    <source>
        <dbReference type="ARBA" id="ARBA00022730"/>
    </source>
</evidence>
<dbReference type="PANTHER" id="PTHR33284">
    <property type="entry name" value="RIBOSOMAL PROTEIN L25/GLN-TRNA SYNTHETASE, ANTI-CODON-BINDING DOMAIN-CONTAINING PROTEIN"/>
    <property type="match status" value="1"/>
</dbReference>
<dbReference type="RefSeq" id="WP_163298212.1">
    <property type="nucleotide sequence ID" value="NZ_JAAGRR010000032.1"/>
</dbReference>
<evidence type="ECO:0000259" key="7">
    <source>
        <dbReference type="Pfam" id="PF01386"/>
    </source>
</evidence>
<dbReference type="HAMAP" id="MF_01334">
    <property type="entry name" value="Ribosomal_bL25_CTC"/>
    <property type="match status" value="1"/>
</dbReference>
<dbReference type="InterPro" id="IPR011035">
    <property type="entry name" value="Ribosomal_bL25/Gln-tRNA_synth"/>
</dbReference>
<evidence type="ECO:0000256" key="6">
    <source>
        <dbReference type="SAM" id="MobiDB-lite"/>
    </source>
</evidence>
<evidence type="ECO:0000313" key="9">
    <source>
        <dbReference type="EMBL" id="NDY42065.1"/>
    </source>
</evidence>
<dbReference type="Gene3D" id="2.40.240.10">
    <property type="entry name" value="Ribosomal Protein L25, Chain P"/>
    <property type="match status" value="1"/>
</dbReference>
<feature type="domain" description="Large ribosomal subunit protein bL25 beta" evidence="8">
    <location>
        <begin position="103"/>
        <end position="184"/>
    </location>
</feature>
<dbReference type="EMBL" id="JAAGRR010000032">
    <property type="protein sequence ID" value="NDY42065.1"/>
    <property type="molecule type" value="Genomic_DNA"/>
</dbReference>
<evidence type="ECO:0000256" key="3">
    <source>
        <dbReference type="ARBA" id="ARBA00022980"/>
    </source>
</evidence>
<proteinExistence type="inferred from homology"/>
<dbReference type="Pfam" id="PF14693">
    <property type="entry name" value="Ribosomal_TL5_C"/>
    <property type="match status" value="1"/>
</dbReference>
<dbReference type="NCBIfam" id="TIGR00731">
    <property type="entry name" value="bL25_bact_ctc"/>
    <property type="match status" value="1"/>
</dbReference>
<keyword evidence="4 5" id="KW-0687">Ribonucleoprotein</keyword>
<feature type="region of interest" description="Disordered" evidence="6">
    <location>
        <begin position="185"/>
        <end position="216"/>
    </location>
</feature>
<dbReference type="GO" id="GO:0003735">
    <property type="term" value="F:structural constituent of ribosome"/>
    <property type="evidence" value="ECO:0007669"/>
    <property type="project" value="InterPro"/>
</dbReference>
<evidence type="ECO:0000259" key="8">
    <source>
        <dbReference type="Pfam" id="PF14693"/>
    </source>
</evidence>
<dbReference type="Proteomes" id="UP000469346">
    <property type="component" value="Unassembled WGS sequence"/>
</dbReference>
<dbReference type="InterPro" id="IPR037121">
    <property type="entry name" value="Ribosomal_bL25_C"/>
</dbReference>
<gene>
    <name evidence="5" type="primary">rplY</name>
    <name evidence="5" type="synonym">ctc</name>
    <name evidence="9" type="ORF">G3N55_04275</name>
</gene>
<dbReference type="CDD" id="cd00495">
    <property type="entry name" value="Ribosomal_L25_TL5_CTC"/>
    <property type="match status" value="1"/>
</dbReference>
<organism evidence="9 10">
    <name type="scientific">Dissulfurirhabdus thermomarina</name>
    <dbReference type="NCBI Taxonomy" id="1765737"/>
    <lineage>
        <taxon>Bacteria</taxon>
        <taxon>Deltaproteobacteria</taxon>
        <taxon>Dissulfurirhabdaceae</taxon>
        <taxon>Dissulfurirhabdus</taxon>
    </lineage>
</organism>
<dbReference type="GO" id="GO:0008097">
    <property type="term" value="F:5S rRNA binding"/>
    <property type="evidence" value="ECO:0007669"/>
    <property type="project" value="InterPro"/>
</dbReference>
<feature type="compositionally biased region" description="Acidic residues" evidence="6">
    <location>
        <begin position="191"/>
        <end position="216"/>
    </location>
</feature>
<keyword evidence="2 5" id="KW-0694">RNA-binding</keyword>
<evidence type="ECO:0000313" key="10">
    <source>
        <dbReference type="Proteomes" id="UP000469346"/>
    </source>
</evidence>
<dbReference type="GO" id="GO:0006412">
    <property type="term" value="P:translation"/>
    <property type="evidence" value="ECO:0007669"/>
    <property type="project" value="UniProtKB-UniRule"/>
</dbReference>
<accession>A0A6N9TLG2</accession>
<keyword evidence="1 5" id="KW-0699">rRNA-binding</keyword>
<feature type="domain" description="Large ribosomal subunit protein bL25 L25" evidence="7">
    <location>
        <begin position="6"/>
        <end position="94"/>
    </location>
</feature>
<comment type="subunit">
    <text evidence="5">Part of the 50S ribosomal subunit; part of the 5S rRNA/L5/L18/L25 subcomplex. Contacts the 5S rRNA. Binds to the 5S rRNA independently of L5 and L18.</text>
</comment>
<dbReference type="GO" id="GO:0022625">
    <property type="term" value="C:cytosolic large ribosomal subunit"/>
    <property type="evidence" value="ECO:0007669"/>
    <property type="project" value="TreeGrafter"/>
</dbReference>
<name>A0A6N9TLG2_DISTH</name>
<keyword evidence="3 5" id="KW-0689">Ribosomal protein</keyword>
<keyword evidence="10" id="KW-1185">Reference proteome</keyword>
<dbReference type="AlphaFoldDB" id="A0A6N9TLG2"/>
<dbReference type="Pfam" id="PF01386">
    <property type="entry name" value="Ribosomal_L25p"/>
    <property type="match status" value="1"/>
</dbReference>
<evidence type="ECO:0000256" key="4">
    <source>
        <dbReference type="ARBA" id="ARBA00023274"/>
    </source>
</evidence>
<dbReference type="InterPro" id="IPR020056">
    <property type="entry name" value="Rbsml_bL25/Gln-tRNA_synth_N"/>
</dbReference>
<evidence type="ECO:0000256" key="5">
    <source>
        <dbReference type="HAMAP-Rule" id="MF_01334"/>
    </source>
</evidence>
<dbReference type="InterPro" id="IPR020930">
    <property type="entry name" value="Ribosomal_uL5_bac-type"/>
</dbReference>
<dbReference type="InterPro" id="IPR001021">
    <property type="entry name" value="Ribosomal_bL25_long"/>
</dbReference>
<dbReference type="Gene3D" id="2.170.120.20">
    <property type="entry name" value="Ribosomal protein L25, beta domain"/>
    <property type="match status" value="1"/>
</dbReference>
<dbReference type="SUPFAM" id="SSF50715">
    <property type="entry name" value="Ribosomal protein L25-like"/>
    <property type="match status" value="1"/>
</dbReference>
<sequence length="216" mass="23519">MEQVSIAATVRTETGKGAARKLRRQGMLPGILYGRKTEPVPLAVDFHGFWKVLNRIPRSRLLCNLELGDQGPRLALVKDLQLHPVSDQIRHVDFYEVYMDEPVETEVPVRTVGKARGVEIGKGVLQVIRRTLRISCLPTDIPDALEVEVSALDVGDALHVSDIEPPAGIRLLDAPHLAVVTVSGAGGGMEEPAEEGEEAEEILEEAPAEAPEAEEE</sequence>
<dbReference type="InterPro" id="IPR020057">
    <property type="entry name" value="Ribosomal_bL25_b-dom"/>
</dbReference>